<comment type="similarity">
    <text evidence="1">Belongs to the DprA/Smf family.</text>
</comment>
<protein>
    <submittedName>
        <fullName evidence="3">Rossmann fold nucleotide-binding protein Smf possibly involved in DNA uptake</fullName>
    </submittedName>
</protein>
<sequence length="303" mass="35054">MYKQIYIKLSQIEGIGRKSMLLFRGYIKDNNIKMNTLDNTDIIEVYRNIKSIDKRIKVPTIDELKVADEKSNKIIDDCIKNKIKITTIEDKNYPNEFREIDAPPILYYSRGNHNLLLHDKKIAIIGTRYPTNRGKKYAYDIAQYFTNRDYVIVSGLANGCDTYGHRGCVENNGKTIVTLPSDVLNIYPKENMQLAEKIIENDGCIISEYPVKTQIKGYQFIERDRLQAALSKVVIVIETDVDSGTMHTVKFTRKYKKRLACLTFPKSLEKYKVVQGNKILLKNKNVIKISNFSDLKDIEEVYE</sequence>
<dbReference type="Gene3D" id="3.40.50.450">
    <property type="match status" value="1"/>
</dbReference>
<dbReference type="InterPro" id="IPR057666">
    <property type="entry name" value="DrpA_SLOG"/>
</dbReference>
<dbReference type="GO" id="GO:0009294">
    <property type="term" value="P:DNA-mediated transformation"/>
    <property type="evidence" value="ECO:0007669"/>
    <property type="project" value="InterPro"/>
</dbReference>
<evidence type="ECO:0000256" key="1">
    <source>
        <dbReference type="ARBA" id="ARBA00006525"/>
    </source>
</evidence>
<evidence type="ECO:0000313" key="3">
    <source>
        <dbReference type="EMBL" id="EOD00750.1"/>
    </source>
</evidence>
<name>R1CEM0_9FIRM</name>
<dbReference type="STRING" id="1304284.L21TH_1202"/>
<dbReference type="PANTHER" id="PTHR43022">
    <property type="entry name" value="PROTEIN SMF"/>
    <property type="match status" value="1"/>
</dbReference>
<dbReference type="EMBL" id="ARZA01000125">
    <property type="protein sequence ID" value="EOD00750.1"/>
    <property type="molecule type" value="Genomic_DNA"/>
</dbReference>
<keyword evidence="4" id="KW-1185">Reference proteome</keyword>
<dbReference type="eggNOG" id="COG0758">
    <property type="taxonomic scope" value="Bacteria"/>
</dbReference>
<dbReference type="OrthoDB" id="9785707at2"/>
<organism evidence="3 4">
    <name type="scientific">Caldisalinibacter kiritimatiensis</name>
    <dbReference type="NCBI Taxonomy" id="1304284"/>
    <lineage>
        <taxon>Bacteria</taxon>
        <taxon>Bacillati</taxon>
        <taxon>Bacillota</taxon>
        <taxon>Tissierellia</taxon>
        <taxon>Tissierellales</taxon>
        <taxon>Thermohalobacteraceae</taxon>
        <taxon>Caldisalinibacter</taxon>
    </lineage>
</organism>
<gene>
    <name evidence="3" type="ORF">L21TH_1202</name>
</gene>
<dbReference type="Proteomes" id="UP000013378">
    <property type="component" value="Unassembled WGS sequence"/>
</dbReference>
<evidence type="ECO:0000259" key="2">
    <source>
        <dbReference type="Pfam" id="PF02481"/>
    </source>
</evidence>
<dbReference type="PANTHER" id="PTHR43022:SF1">
    <property type="entry name" value="PROTEIN SMF"/>
    <property type="match status" value="1"/>
</dbReference>
<evidence type="ECO:0000313" key="4">
    <source>
        <dbReference type="Proteomes" id="UP000013378"/>
    </source>
</evidence>
<feature type="domain" description="Smf/DprA SLOG" evidence="2">
    <location>
        <begin position="84"/>
        <end position="284"/>
    </location>
</feature>
<proteinExistence type="inferred from homology"/>
<dbReference type="RefSeq" id="WP_006311816.1">
    <property type="nucleotide sequence ID" value="NZ_ARZA01000125.1"/>
</dbReference>
<accession>R1CEM0</accession>
<reference evidence="3 4" key="1">
    <citation type="journal article" date="2015" name="Geomicrobiol. J.">
        <title>Caldisalinibacter kiritimatiensis gen. nov., sp. nov., a moderately thermohalophilic thiosulfate-reducing bacterium from a hypersaline microbial mat.</title>
        <authorList>
            <person name="Ben Hania W."/>
            <person name="Joseph M."/>
            <person name="Fiebig A."/>
            <person name="Bunk B."/>
            <person name="Klenk H.-P."/>
            <person name="Fardeau M.-L."/>
            <person name="Spring S."/>
        </authorList>
    </citation>
    <scope>NUCLEOTIDE SEQUENCE [LARGE SCALE GENOMIC DNA]</scope>
    <source>
        <strain evidence="3 4">L21-TH-D2</strain>
    </source>
</reference>
<dbReference type="SUPFAM" id="SSF102405">
    <property type="entry name" value="MCP/YpsA-like"/>
    <property type="match status" value="1"/>
</dbReference>
<dbReference type="Pfam" id="PF02481">
    <property type="entry name" value="DNA_processg_A"/>
    <property type="match status" value="1"/>
</dbReference>
<comment type="caution">
    <text evidence="3">The sequence shown here is derived from an EMBL/GenBank/DDBJ whole genome shotgun (WGS) entry which is preliminary data.</text>
</comment>
<dbReference type="AlphaFoldDB" id="R1CEM0"/>
<dbReference type="InterPro" id="IPR003488">
    <property type="entry name" value="DprA"/>
</dbReference>